<protein>
    <submittedName>
        <fullName evidence="2">Uncharacterized protein</fullName>
    </submittedName>
</protein>
<feature type="region of interest" description="Disordered" evidence="1">
    <location>
        <begin position="1"/>
        <end position="21"/>
    </location>
</feature>
<keyword evidence="3" id="KW-1185">Reference proteome</keyword>
<accession>A0A498MPJ5</accession>
<sequence length="110" mass="12157">MAFKQTEKNRSPVKLDKIKRRVSSQGQGFDVQCGKKTEISVVGRLPFPFKQPKEIVSRSVAGVKSMAPKQPVCAVIGRVVRVSRTTETVEVQGFDLVPPLPIFGLPPHYP</sequence>
<comment type="caution">
    <text evidence="2">The sequence shown here is derived from an EMBL/GenBank/DDBJ whole genome shotgun (WGS) entry which is preliminary data.</text>
</comment>
<dbReference type="AlphaFoldDB" id="A0A498MPJ5"/>
<evidence type="ECO:0000256" key="1">
    <source>
        <dbReference type="SAM" id="MobiDB-lite"/>
    </source>
</evidence>
<evidence type="ECO:0000313" key="3">
    <source>
        <dbReference type="Proteomes" id="UP000290572"/>
    </source>
</evidence>
<reference evidence="2 3" key="1">
    <citation type="submission" date="2018-03" db="EMBL/GenBank/DDBJ databases">
        <title>Draft genome sequence of Rohu Carp (Labeo rohita).</title>
        <authorList>
            <person name="Das P."/>
            <person name="Kushwaha B."/>
            <person name="Joshi C.G."/>
            <person name="Kumar D."/>
            <person name="Nagpure N.S."/>
            <person name="Sahoo L."/>
            <person name="Das S.P."/>
            <person name="Bit A."/>
            <person name="Patnaik S."/>
            <person name="Meher P.K."/>
            <person name="Jayasankar P."/>
            <person name="Koringa P.G."/>
            <person name="Patel N.V."/>
            <person name="Hinsu A.T."/>
            <person name="Kumar R."/>
            <person name="Pandey M."/>
            <person name="Agarwal S."/>
            <person name="Srivastava S."/>
            <person name="Singh M."/>
            <person name="Iquebal M.A."/>
            <person name="Jaiswal S."/>
            <person name="Angadi U.B."/>
            <person name="Kumar N."/>
            <person name="Raza M."/>
            <person name="Shah T.M."/>
            <person name="Rai A."/>
            <person name="Jena J.K."/>
        </authorList>
    </citation>
    <scope>NUCLEOTIDE SEQUENCE [LARGE SCALE GENOMIC DNA]</scope>
    <source>
        <strain evidence="2">DASCIFA01</strain>
        <tissue evidence="2">Testis</tissue>
    </source>
</reference>
<organism evidence="2 3">
    <name type="scientific">Labeo rohita</name>
    <name type="common">Indian major carp</name>
    <name type="synonym">Cyprinus rohita</name>
    <dbReference type="NCBI Taxonomy" id="84645"/>
    <lineage>
        <taxon>Eukaryota</taxon>
        <taxon>Metazoa</taxon>
        <taxon>Chordata</taxon>
        <taxon>Craniata</taxon>
        <taxon>Vertebrata</taxon>
        <taxon>Euteleostomi</taxon>
        <taxon>Actinopterygii</taxon>
        <taxon>Neopterygii</taxon>
        <taxon>Teleostei</taxon>
        <taxon>Ostariophysi</taxon>
        <taxon>Cypriniformes</taxon>
        <taxon>Cyprinidae</taxon>
        <taxon>Labeoninae</taxon>
        <taxon>Labeonini</taxon>
        <taxon>Labeo</taxon>
    </lineage>
</organism>
<feature type="compositionally biased region" description="Basic and acidic residues" evidence="1">
    <location>
        <begin position="1"/>
        <end position="16"/>
    </location>
</feature>
<dbReference type="Proteomes" id="UP000290572">
    <property type="component" value="Unassembled WGS sequence"/>
</dbReference>
<proteinExistence type="predicted"/>
<name>A0A498MPJ5_LABRO</name>
<dbReference type="EMBL" id="QBIY01012583">
    <property type="protein sequence ID" value="RXN22711.1"/>
    <property type="molecule type" value="Genomic_DNA"/>
</dbReference>
<gene>
    <name evidence="2" type="ORF">ROHU_006671</name>
</gene>
<evidence type="ECO:0000313" key="2">
    <source>
        <dbReference type="EMBL" id="RXN22711.1"/>
    </source>
</evidence>